<dbReference type="InterPro" id="IPR001482">
    <property type="entry name" value="T2SS/T4SS_dom"/>
</dbReference>
<evidence type="ECO:0000256" key="1">
    <source>
        <dbReference type="ARBA" id="ARBA00006611"/>
    </source>
</evidence>
<proteinExistence type="inferred from homology"/>
<feature type="domain" description="Bacterial type II secretion system protein E" evidence="2">
    <location>
        <begin position="116"/>
        <end position="298"/>
    </location>
</feature>
<dbReference type="Pfam" id="PF00437">
    <property type="entry name" value="T2SSE"/>
    <property type="match status" value="1"/>
</dbReference>
<evidence type="ECO:0000259" key="2">
    <source>
        <dbReference type="Pfam" id="PF00437"/>
    </source>
</evidence>
<dbReference type="Gene3D" id="3.30.450.90">
    <property type="match status" value="1"/>
</dbReference>
<sequence length="337" mass="37423">MSAASVSVLSPRREHEERTLERLTHHLGPEALAILCDENTVELSCNPDGFMWWDRAGSKGMEKVGWLPPHQIELFINSVASFLGVVIDRDVNPTLSGELPPDPPWRGARIQALVRPAVSGPCFSIRMHAMSVFTLEDYERSKIITTPQKECIEDAVCNRDNILIAGATKSGKSTLMNAILANLSDVHPDDRLGIVEDTYELKVRSKNKFHLHTTKTVTMNDHLKICMRMRPNGIMVGEVRGGEVLSYIKAIGTGHYGYCTIHAATAVRAIRRVEDLIREIPFAVPSKVQIADSINLIVVIKYDDQHPASRHVTEIVRLLPELSSSGDYVFEPATGIN</sequence>
<name>A0A6J5RD46_9CAUD</name>
<comment type="similarity">
    <text evidence="1">Belongs to the GSP E family.</text>
</comment>
<dbReference type="CDD" id="cd01130">
    <property type="entry name" value="VirB11-like_ATPase"/>
    <property type="match status" value="1"/>
</dbReference>
<protein>
    <submittedName>
        <fullName evidence="3">CpaF Flp pilus assembly protein, ATPase CpaF</fullName>
    </submittedName>
</protein>
<dbReference type="Gene3D" id="3.40.50.300">
    <property type="entry name" value="P-loop containing nucleotide triphosphate hydrolases"/>
    <property type="match status" value="1"/>
</dbReference>
<gene>
    <name evidence="3" type="ORF">UFOVP1244_25</name>
</gene>
<organism evidence="3">
    <name type="scientific">uncultured Caudovirales phage</name>
    <dbReference type="NCBI Taxonomy" id="2100421"/>
    <lineage>
        <taxon>Viruses</taxon>
        <taxon>Duplodnaviria</taxon>
        <taxon>Heunggongvirae</taxon>
        <taxon>Uroviricota</taxon>
        <taxon>Caudoviricetes</taxon>
        <taxon>Peduoviridae</taxon>
        <taxon>Maltschvirus</taxon>
        <taxon>Maltschvirus maltsch</taxon>
    </lineage>
</organism>
<dbReference type="SUPFAM" id="SSF52540">
    <property type="entry name" value="P-loop containing nucleoside triphosphate hydrolases"/>
    <property type="match status" value="1"/>
</dbReference>
<accession>A0A6J5RD46</accession>
<dbReference type="InterPro" id="IPR050921">
    <property type="entry name" value="T4SS_GSP_E_ATPase"/>
</dbReference>
<reference evidence="3" key="1">
    <citation type="submission" date="2020-05" db="EMBL/GenBank/DDBJ databases">
        <authorList>
            <person name="Chiriac C."/>
            <person name="Salcher M."/>
            <person name="Ghai R."/>
            <person name="Kavagutti S V."/>
        </authorList>
    </citation>
    <scope>NUCLEOTIDE SEQUENCE</scope>
</reference>
<dbReference type="InterPro" id="IPR027417">
    <property type="entry name" value="P-loop_NTPase"/>
</dbReference>
<dbReference type="GO" id="GO:0016887">
    <property type="term" value="F:ATP hydrolysis activity"/>
    <property type="evidence" value="ECO:0007669"/>
    <property type="project" value="InterPro"/>
</dbReference>
<dbReference type="PANTHER" id="PTHR30486">
    <property type="entry name" value="TWITCHING MOTILITY PROTEIN PILT"/>
    <property type="match status" value="1"/>
</dbReference>
<dbReference type="EMBL" id="LR797181">
    <property type="protein sequence ID" value="CAB4192406.1"/>
    <property type="molecule type" value="Genomic_DNA"/>
</dbReference>
<dbReference type="PANTHER" id="PTHR30486:SF6">
    <property type="entry name" value="TYPE IV PILUS RETRACTATION ATPASE PILT"/>
    <property type="match status" value="1"/>
</dbReference>
<evidence type="ECO:0000313" key="3">
    <source>
        <dbReference type="EMBL" id="CAB4192406.1"/>
    </source>
</evidence>